<dbReference type="PANTHER" id="PTHR13384">
    <property type="entry name" value="G PATCH DOMAIN-CONTAINING PROTEIN 1"/>
    <property type="match status" value="1"/>
</dbReference>
<reference evidence="3 4" key="1">
    <citation type="submission" date="2023-08" db="EMBL/GenBank/DDBJ databases">
        <title>Black Yeasts Isolated from many extreme environments.</title>
        <authorList>
            <person name="Coleine C."/>
            <person name="Stajich J.E."/>
            <person name="Selbmann L."/>
        </authorList>
    </citation>
    <scope>NUCLEOTIDE SEQUENCE [LARGE SCALE GENOMIC DNA]</scope>
    <source>
        <strain evidence="3 4">CCFEE 5935</strain>
    </source>
</reference>
<dbReference type="GO" id="GO:0006397">
    <property type="term" value="P:mRNA processing"/>
    <property type="evidence" value="ECO:0007669"/>
    <property type="project" value="InterPro"/>
</dbReference>
<feature type="region of interest" description="Disordered" evidence="1">
    <location>
        <begin position="216"/>
        <end position="255"/>
    </location>
</feature>
<dbReference type="PROSITE" id="PS50174">
    <property type="entry name" value="G_PATCH"/>
    <property type="match status" value="1"/>
</dbReference>
<dbReference type="GO" id="GO:0003723">
    <property type="term" value="F:RNA binding"/>
    <property type="evidence" value="ECO:0007669"/>
    <property type="project" value="TreeGrafter"/>
</dbReference>
<feature type="region of interest" description="Disordered" evidence="1">
    <location>
        <begin position="428"/>
        <end position="453"/>
    </location>
</feature>
<dbReference type="GeneID" id="89930835"/>
<evidence type="ECO:0000259" key="2">
    <source>
        <dbReference type="PROSITE" id="PS50174"/>
    </source>
</evidence>
<evidence type="ECO:0000313" key="3">
    <source>
        <dbReference type="EMBL" id="KAK5164840.1"/>
    </source>
</evidence>
<dbReference type="Pfam" id="PF01585">
    <property type="entry name" value="G-patch"/>
    <property type="match status" value="1"/>
</dbReference>
<sequence length="714" mass="76707">MSSQKKRPFSSTLDSNPSHAPYALIGTPLPAYDPEARDDGSYVPIWKQEVTDERGRKRLHGAFTGGWSAGYFNSVGSKEGWTPSTFMSSRGKKGGDDDAGKEKPKGQRVEDFMDEEDLAERAEGEVISTQDGFAGLGGGRRAGAEGGMFTDLFRATGETMGVKLLQRMGWRAGQGIGPKVRRKAKGDEKGEVHLFAPEDSRMIGLGKKKDRKGLGFAGEEKLGSGEAEAKEEEEDSERDAKMMPSGRSKVLVKPKQKLKKSGFGMGVLNDTGSDDEDAYDMGPKISYNRIIGGDKKKKGLLATNANPAVQQKPTFGASKKLTKQTNSLAGFRKCHDGRLPLDGFVLTTAPLTLLQENKYPPPTVPEGWQPSRLSQTTSNTVTSRPNTSTDLQTLDPKSRAAILGEQPLPGKSIFSFLTPSARDRLATATNRKDLPPALSEKAPPGFELSEADRQKSLSDLVPELDKATAAAALQRLDGDSRGGWAPYSEDAAKRDRYRYFLSLRAGTETILPPRPESMALDDWSRELTEFKRAAEVFGPISSAMSGRFTSSGVAGSSPSTGQGVGGGREEDPAEKAAKLGMFGPMTRSTIDFYPTRLLCKRFNVRPPAHVSGETDASGAGNGAGGSSAGKSSMPGLDRMIRDGGFKASSFVSGGMEGGEKERGEALVTSEGLRESRARRGEVDVERNEALEGMRAGEAVFRAVFGGDEDEEEDQ</sequence>
<feature type="region of interest" description="Disordered" evidence="1">
    <location>
        <begin position="1"/>
        <end position="26"/>
    </location>
</feature>
<dbReference type="InterPro" id="IPR011666">
    <property type="entry name" value="DUF1604"/>
</dbReference>
<feature type="compositionally biased region" description="Basic and acidic residues" evidence="1">
    <location>
        <begin position="93"/>
        <end position="108"/>
    </location>
</feature>
<proteinExistence type="predicted"/>
<feature type="compositionally biased region" description="Polar residues" evidence="1">
    <location>
        <begin position="9"/>
        <end position="18"/>
    </location>
</feature>
<dbReference type="EMBL" id="JAVRRT010000018">
    <property type="protein sequence ID" value="KAK5164840.1"/>
    <property type="molecule type" value="Genomic_DNA"/>
</dbReference>
<gene>
    <name evidence="3" type="ORF">LTR77_009504</name>
</gene>
<dbReference type="PANTHER" id="PTHR13384:SF19">
    <property type="entry name" value="G PATCH DOMAIN-CONTAINING PROTEIN 1"/>
    <property type="match status" value="1"/>
</dbReference>
<feature type="region of interest" description="Disordered" evidence="1">
    <location>
        <begin position="78"/>
        <end position="108"/>
    </location>
</feature>
<feature type="compositionally biased region" description="Polar residues" evidence="1">
    <location>
        <begin position="371"/>
        <end position="391"/>
    </location>
</feature>
<feature type="domain" description="G-patch" evidence="2">
    <location>
        <begin position="157"/>
        <end position="219"/>
    </location>
</feature>
<feature type="compositionally biased region" description="Polar residues" evidence="1">
    <location>
        <begin position="548"/>
        <end position="561"/>
    </location>
</feature>
<dbReference type="AlphaFoldDB" id="A0AAV9NYL4"/>
<dbReference type="Proteomes" id="UP001337655">
    <property type="component" value="Unassembled WGS sequence"/>
</dbReference>
<organism evidence="3 4">
    <name type="scientific">Saxophila tyrrhenica</name>
    <dbReference type="NCBI Taxonomy" id="1690608"/>
    <lineage>
        <taxon>Eukaryota</taxon>
        <taxon>Fungi</taxon>
        <taxon>Dikarya</taxon>
        <taxon>Ascomycota</taxon>
        <taxon>Pezizomycotina</taxon>
        <taxon>Dothideomycetes</taxon>
        <taxon>Dothideomycetidae</taxon>
        <taxon>Mycosphaerellales</taxon>
        <taxon>Extremaceae</taxon>
        <taxon>Saxophila</taxon>
    </lineage>
</organism>
<feature type="region of interest" description="Disordered" evidence="1">
    <location>
        <begin position="610"/>
        <end position="672"/>
    </location>
</feature>
<comment type="caution">
    <text evidence="3">The sequence shown here is derived from an EMBL/GenBank/DDBJ whole genome shotgun (WGS) entry which is preliminary data.</text>
</comment>
<dbReference type="InterPro" id="IPR000467">
    <property type="entry name" value="G_patch_dom"/>
</dbReference>
<accession>A0AAV9NYL4</accession>
<protein>
    <recommendedName>
        <fullName evidence="2">G-patch domain-containing protein</fullName>
    </recommendedName>
</protein>
<evidence type="ECO:0000313" key="4">
    <source>
        <dbReference type="Proteomes" id="UP001337655"/>
    </source>
</evidence>
<feature type="region of interest" description="Disordered" evidence="1">
    <location>
        <begin position="548"/>
        <end position="572"/>
    </location>
</feature>
<name>A0AAV9NYL4_9PEZI</name>
<keyword evidence="4" id="KW-1185">Reference proteome</keyword>
<evidence type="ECO:0000256" key="1">
    <source>
        <dbReference type="SAM" id="MobiDB-lite"/>
    </source>
</evidence>
<feature type="region of interest" description="Disordered" evidence="1">
    <location>
        <begin position="357"/>
        <end position="391"/>
    </location>
</feature>
<dbReference type="RefSeq" id="XP_064655036.1">
    <property type="nucleotide sequence ID" value="XM_064806731.1"/>
</dbReference>
<dbReference type="GO" id="GO:0005634">
    <property type="term" value="C:nucleus"/>
    <property type="evidence" value="ECO:0007669"/>
    <property type="project" value="TreeGrafter"/>
</dbReference>
<dbReference type="Pfam" id="PF07713">
    <property type="entry name" value="DUF1604"/>
    <property type="match status" value="1"/>
</dbReference>
<dbReference type="Pfam" id="PF26093">
    <property type="entry name" value="HTH_TGH"/>
    <property type="match status" value="1"/>
</dbReference>